<dbReference type="AlphaFoldDB" id="A0A5Q4ZYX0"/>
<keyword evidence="1" id="KW-0614">Plasmid</keyword>
<accession>A0A5Q4ZYX0</accession>
<gene>
    <name evidence="1" type="ORF">AW0309160_04558</name>
</gene>
<protein>
    <submittedName>
        <fullName evidence="1">Uncharacterized protein</fullName>
    </submittedName>
</protein>
<proteinExistence type="predicted"/>
<geneLocation type="plasmid" evidence="1">
    <name>pAWOD_2</name>
</geneLocation>
<dbReference type="RefSeq" id="WP_192957942.1">
    <property type="nucleotide sequence ID" value="NZ_LR721753.1"/>
</dbReference>
<evidence type="ECO:0000313" key="1">
    <source>
        <dbReference type="EMBL" id="VVV07064.1"/>
    </source>
</evidence>
<reference evidence="1" key="1">
    <citation type="submission" date="2019-09" db="EMBL/GenBank/DDBJ databases">
        <authorList>
            <person name="Hjerde E."/>
        </authorList>
    </citation>
    <scope>NUCLEOTIDE SEQUENCE [LARGE SCALE GENOMIC DNA]</scope>
    <source>
        <strain evidence="1">06/09/160</strain>
        <plasmid evidence="1">pAWOD_2</plasmid>
    </source>
</reference>
<dbReference type="EMBL" id="LR721753">
    <property type="protein sequence ID" value="VVV07064.1"/>
    <property type="molecule type" value="Genomic_DNA"/>
</dbReference>
<sequence>MQTYEDYTKNNSYTFAIGCGKTKENNFLTLKVESKKLSKVKGILEFNLSVDGADSYNLKAGFHPNESTIYVTRAPQKLMQEIKKGHISDIEVYSKNKLVFKSI</sequence>
<organism evidence="1">
    <name type="scientific">Aliivibrio wodanis</name>
    <dbReference type="NCBI Taxonomy" id="80852"/>
    <lineage>
        <taxon>Bacteria</taxon>
        <taxon>Pseudomonadati</taxon>
        <taxon>Pseudomonadota</taxon>
        <taxon>Gammaproteobacteria</taxon>
        <taxon>Vibrionales</taxon>
        <taxon>Vibrionaceae</taxon>
        <taxon>Aliivibrio</taxon>
    </lineage>
</organism>
<name>A0A5Q4ZYX0_9GAMM</name>